<dbReference type="InterPro" id="IPR032465">
    <property type="entry name" value="ACMSD"/>
</dbReference>
<keyword evidence="5" id="KW-1185">Reference proteome</keyword>
<dbReference type="Gene3D" id="3.20.20.140">
    <property type="entry name" value="Metal-dependent hydrolases"/>
    <property type="match status" value="1"/>
</dbReference>
<evidence type="ECO:0000313" key="4">
    <source>
        <dbReference type="EMBL" id="MFH7598838.1"/>
    </source>
</evidence>
<dbReference type="SUPFAM" id="SSF51556">
    <property type="entry name" value="Metallo-dependent hydrolases"/>
    <property type="match status" value="1"/>
</dbReference>
<dbReference type="Proteomes" id="UP001610631">
    <property type="component" value="Unassembled WGS sequence"/>
</dbReference>
<dbReference type="Pfam" id="PF04909">
    <property type="entry name" value="Amidohydro_2"/>
    <property type="match status" value="1"/>
</dbReference>
<dbReference type="InterPro" id="IPR032466">
    <property type="entry name" value="Metal_Hydrolase"/>
</dbReference>
<dbReference type="InterPro" id="IPR006680">
    <property type="entry name" value="Amidohydro-rel"/>
</dbReference>
<evidence type="ECO:0000313" key="5">
    <source>
        <dbReference type="Proteomes" id="UP001610631"/>
    </source>
</evidence>
<dbReference type="RefSeq" id="WP_395512514.1">
    <property type="nucleotide sequence ID" value="NZ_JBBDHD010000096.1"/>
</dbReference>
<keyword evidence="1" id="KW-0456">Lyase</keyword>
<name>A0ABW7PK88_9ACTN</name>
<proteinExistence type="predicted"/>
<feature type="domain" description="Amidohydrolase-related" evidence="3">
    <location>
        <begin position="38"/>
        <end position="196"/>
    </location>
</feature>
<sequence length="233" mass="23846">MPEYGAGGLAVGGATRPDTTGGAGGAGAAEEDGSRAVIDVHHHFCAPAWRRWAQERGLVGPRSLPPWAGWEAEDALALMDRAGIAVAVLKPMLPARYESPAQLREAVAVTMEAAAGVVEAYPGRFAFHAPLFLDEEEVSSWTLRRGLDELGAVGVNVTANYRGVYLGDPAYDRIFAELDERAALVDTHPHILPDGPGGGHPTVGPGHPADPHARPAGGPGGPGGGPGGPGGGP</sequence>
<comment type="caution">
    <text evidence="4">The sequence shown here is derived from an EMBL/GenBank/DDBJ whole genome shotgun (WGS) entry which is preliminary data.</text>
</comment>
<accession>A0ABW7PK88</accession>
<organism evidence="4 5">
    <name type="scientific">Streptomyces racemochromogenes</name>
    <dbReference type="NCBI Taxonomy" id="67353"/>
    <lineage>
        <taxon>Bacteria</taxon>
        <taxon>Bacillati</taxon>
        <taxon>Actinomycetota</taxon>
        <taxon>Actinomycetes</taxon>
        <taxon>Kitasatosporales</taxon>
        <taxon>Streptomycetaceae</taxon>
        <taxon>Streptomyces</taxon>
    </lineage>
</organism>
<evidence type="ECO:0000259" key="3">
    <source>
        <dbReference type="Pfam" id="PF04909"/>
    </source>
</evidence>
<gene>
    <name evidence="4" type="ORF">WDV06_27640</name>
</gene>
<dbReference type="EMBL" id="JBBDHD010000096">
    <property type="protein sequence ID" value="MFH7598838.1"/>
    <property type="molecule type" value="Genomic_DNA"/>
</dbReference>
<evidence type="ECO:0000256" key="2">
    <source>
        <dbReference type="SAM" id="MobiDB-lite"/>
    </source>
</evidence>
<dbReference type="PANTHER" id="PTHR21240">
    <property type="entry name" value="2-AMINO-3-CARBOXYLMUCONATE-6-SEMIALDEHYDE DECARBOXYLASE"/>
    <property type="match status" value="1"/>
</dbReference>
<feature type="compositionally biased region" description="Gly residues" evidence="2">
    <location>
        <begin position="1"/>
        <end position="11"/>
    </location>
</feature>
<feature type="region of interest" description="Disordered" evidence="2">
    <location>
        <begin position="188"/>
        <end position="233"/>
    </location>
</feature>
<reference evidence="4 5" key="1">
    <citation type="submission" date="2024-03" db="EMBL/GenBank/DDBJ databases">
        <title>Whole genome sequencing of Streptomyces racemochromogenes, to identify antimicrobial biosynthetic gene clusters.</title>
        <authorList>
            <person name="Suryawanshi P."/>
            <person name="Krishnaraj P.U."/>
            <person name="Arun Y.P."/>
            <person name="Suryawanshi M.P."/>
            <person name="Rakshit O."/>
        </authorList>
    </citation>
    <scope>NUCLEOTIDE SEQUENCE [LARGE SCALE GENOMIC DNA]</scope>
    <source>
        <strain evidence="4 5">AUDT626</strain>
    </source>
</reference>
<feature type="non-terminal residue" evidence="4">
    <location>
        <position position="233"/>
    </location>
</feature>
<protein>
    <submittedName>
        <fullName evidence="4">Amidohydrolase family protein</fullName>
    </submittedName>
</protein>
<evidence type="ECO:0000256" key="1">
    <source>
        <dbReference type="ARBA" id="ARBA00023239"/>
    </source>
</evidence>
<feature type="region of interest" description="Disordered" evidence="2">
    <location>
        <begin position="1"/>
        <end position="30"/>
    </location>
</feature>
<feature type="compositionally biased region" description="Gly residues" evidence="2">
    <location>
        <begin position="217"/>
        <end position="233"/>
    </location>
</feature>
<dbReference type="PANTHER" id="PTHR21240:SF28">
    <property type="entry name" value="ISO-OROTATE DECARBOXYLASE (EUROFUNG)"/>
    <property type="match status" value="1"/>
</dbReference>